<accession>A0A5B7D9Y7</accession>
<gene>
    <name evidence="2" type="ORF">E2C01_010890</name>
</gene>
<keyword evidence="3" id="KW-1185">Reference proteome</keyword>
<reference evidence="2 3" key="1">
    <citation type="submission" date="2019-05" db="EMBL/GenBank/DDBJ databases">
        <title>Another draft genome of Portunus trituberculatus and its Hox gene families provides insights of decapod evolution.</title>
        <authorList>
            <person name="Jeong J.-H."/>
            <person name="Song I."/>
            <person name="Kim S."/>
            <person name="Choi T."/>
            <person name="Kim D."/>
            <person name="Ryu S."/>
            <person name="Kim W."/>
        </authorList>
    </citation>
    <scope>NUCLEOTIDE SEQUENCE [LARGE SCALE GENOMIC DNA]</scope>
    <source>
        <tissue evidence="2">Muscle</tissue>
    </source>
</reference>
<dbReference type="Proteomes" id="UP000324222">
    <property type="component" value="Unassembled WGS sequence"/>
</dbReference>
<keyword evidence="1" id="KW-0812">Transmembrane</keyword>
<organism evidence="2 3">
    <name type="scientific">Portunus trituberculatus</name>
    <name type="common">Swimming crab</name>
    <name type="synonym">Neptunus trituberculatus</name>
    <dbReference type="NCBI Taxonomy" id="210409"/>
    <lineage>
        <taxon>Eukaryota</taxon>
        <taxon>Metazoa</taxon>
        <taxon>Ecdysozoa</taxon>
        <taxon>Arthropoda</taxon>
        <taxon>Crustacea</taxon>
        <taxon>Multicrustacea</taxon>
        <taxon>Malacostraca</taxon>
        <taxon>Eumalacostraca</taxon>
        <taxon>Eucarida</taxon>
        <taxon>Decapoda</taxon>
        <taxon>Pleocyemata</taxon>
        <taxon>Brachyura</taxon>
        <taxon>Eubrachyura</taxon>
        <taxon>Portunoidea</taxon>
        <taxon>Portunidae</taxon>
        <taxon>Portuninae</taxon>
        <taxon>Portunus</taxon>
    </lineage>
</organism>
<protein>
    <submittedName>
        <fullName evidence="2">Uncharacterized protein</fullName>
    </submittedName>
</protein>
<evidence type="ECO:0000313" key="2">
    <source>
        <dbReference type="EMBL" id="MPC18019.1"/>
    </source>
</evidence>
<name>A0A5B7D9Y7_PORTR</name>
<feature type="transmembrane region" description="Helical" evidence="1">
    <location>
        <begin position="20"/>
        <end position="42"/>
    </location>
</feature>
<dbReference type="EMBL" id="VSRR010000639">
    <property type="protein sequence ID" value="MPC18019.1"/>
    <property type="molecule type" value="Genomic_DNA"/>
</dbReference>
<dbReference type="AlphaFoldDB" id="A0A5B7D9Y7"/>
<proteinExistence type="predicted"/>
<sequence length="114" mass="12535">MRPLPWLDLVVHHPRVCAPRLPAANMGLCWAAAVVMVVVVVVREWGGWVRLLLVVYGGDAACMMRSSGQAWWCGMLSCVTGGVRTQSVSWCVIQVVPRGHTYRCEAEVMSSAHD</sequence>
<keyword evidence="1" id="KW-1133">Transmembrane helix</keyword>
<evidence type="ECO:0000313" key="3">
    <source>
        <dbReference type="Proteomes" id="UP000324222"/>
    </source>
</evidence>
<evidence type="ECO:0000256" key="1">
    <source>
        <dbReference type="SAM" id="Phobius"/>
    </source>
</evidence>
<comment type="caution">
    <text evidence="2">The sequence shown here is derived from an EMBL/GenBank/DDBJ whole genome shotgun (WGS) entry which is preliminary data.</text>
</comment>
<keyword evidence="1" id="KW-0472">Membrane</keyword>